<dbReference type="OrthoDB" id="9997739at2759"/>
<evidence type="ECO:0000313" key="2">
    <source>
        <dbReference type="Proteomes" id="UP000298493"/>
    </source>
</evidence>
<dbReference type="AlphaFoldDB" id="A0A4Z1P0I4"/>
<organism evidence="1 2">
    <name type="scientific">Venturia nashicola</name>
    <dbReference type="NCBI Taxonomy" id="86259"/>
    <lineage>
        <taxon>Eukaryota</taxon>
        <taxon>Fungi</taxon>
        <taxon>Dikarya</taxon>
        <taxon>Ascomycota</taxon>
        <taxon>Pezizomycotina</taxon>
        <taxon>Dothideomycetes</taxon>
        <taxon>Pleosporomycetidae</taxon>
        <taxon>Venturiales</taxon>
        <taxon>Venturiaceae</taxon>
        <taxon>Venturia</taxon>
    </lineage>
</organism>
<accession>A0A4Z1P0I4</accession>
<name>A0A4Z1P0I4_9PEZI</name>
<sequence>MEEARTGCASLPNVDEDDSLRFRRCAYRSDYATPPFGAIEEVVEANHLSGKMSPWDTWSWGNGWSLGSAPERKADKADEMPEAVSEDKIPVVAEPVQHRLPPSLGKRVNKALGYNSSTDAVHFGISRLQRAFSDLCYCPNLPRQPPLNSYKIVKNTSKVENCTPVFSAHTRLYVFADKYGIETLKSLALDKLHETLDGYTFVASKYEDIVESVRFSCPNDNTPDDANDRSSDLVLQFITAQQEKEGKSEAFLSLLEEGGPPVRDFWVSVLKSLLK</sequence>
<dbReference type="STRING" id="86259.A0A4Z1P0I4"/>
<reference evidence="1 2" key="1">
    <citation type="submission" date="2019-04" db="EMBL/GenBank/DDBJ databases">
        <title>High contiguity whole genome sequence and gene annotation resource for two Venturia nashicola isolates.</title>
        <authorList>
            <person name="Prokchorchik M."/>
            <person name="Won K."/>
            <person name="Lee Y."/>
            <person name="Choi E.D."/>
            <person name="Segonzac C."/>
            <person name="Sohn K.H."/>
        </authorList>
    </citation>
    <scope>NUCLEOTIDE SEQUENCE [LARGE SCALE GENOMIC DNA]</scope>
    <source>
        <strain evidence="1 2">PRI2</strain>
    </source>
</reference>
<dbReference type="EMBL" id="SNSC02000017">
    <property type="protein sequence ID" value="TID17077.1"/>
    <property type="molecule type" value="Genomic_DNA"/>
</dbReference>
<comment type="caution">
    <text evidence="1">The sequence shown here is derived from an EMBL/GenBank/DDBJ whole genome shotgun (WGS) entry which is preliminary data.</text>
</comment>
<proteinExistence type="predicted"/>
<evidence type="ECO:0000313" key="1">
    <source>
        <dbReference type="EMBL" id="TID17077.1"/>
    </source>
</evidence>
<keyword evidence="2" id="KW-1185">Reference proteome</keyword>
<gene>
    <name evidence="1" type="ORF">E6O75_ATG09843</name>
</gene>
<dbReference type="Proteomes" id="UP000298493">
    <property type="component" value="Unassembled WGS sequence"/>
</dbReference>
<protein>
    <submittedName>
        <fullName evidence="1">Uncharacterized protein</fullName>
    </submittedName>
</protein>